<dbReference type="EMBL" id="ML143432">
    <property type="protein sequence ID" value="TBU27468.1"/>
    <property type="molecule type" value="Genomic_DNA"/>
</dbReference>
<feature type="domain" description="DUF6533" evidence="1">
    <location>
        <begin position="29"/>
        <end position="69"/>
    </location>
</feature>
<dbReference type="Proteomes" id="UP000292957">
    <property type="component" value="Unassembled WGS sequence"/>
</dbReference>
<reference evidence="2" key="1">
    <citation type="submission" date="2019-01" db="EMBL/GenBank/DDBJ databases">
        <title>Draft genome sequences of three monokaryotic isolates of the white-rot basidiomycete fungus Dichomitus squalens.</title>
        <authorList>
            <consortium name="DOE Joint Genome Institute"/>
            <person name="Lopez S.C."/>
            <person name="Andreopoulos B."/>
            <person name="Pangilinan J."/>
            <person name="Lipzen A."/>
            <person name="Riley R."/>
            <person name="Ahrendt S."/>
            <person name="Ng V."/>
            <person name="Barry K."/>
            <person name="Daum C."/>
            <person name="Grigoriev I.V."/>
            <person name="Hilden K.S."/>
            <person name="Makela M.R."/>
            <person name="de Vries R.P."/>
        </authorList>
    </citation>
    <scope>NUCLEOTIDE SEQUENCE [LARGE SCALE GENOMIC DNA]</scope>
    <source>
        <strain evidence="2">OM18370.1</strain>
    </source>
</reference>
<dbReference type="AlphaFoldDB" id="A0A4Q9MKZ8"/>
<dbReference type="OrthoDB" id="2744098at2759"/>
<accession>A0A4Q9MKZ8</accession>
<protein>
    <recommendedName>
        <fullName evidence="1">DUF6533 domain-containing protein</fullName>
    </recommendedName>
</protein>
<gene>
    <name evidence="2" type="ORF">BD311DRAFT_844005</name>
</gene>
<organism evidence="2">
    <name type="scientific">Dichomitus squalens</name>
    <dbReference type="NCBI Taxonomy" id="114155"/>
    <lineage>
        <taxon>Eukaryota</taxon>
        <taxon>Fungi</taxon>
        <taxon>Dikarya</taxon>
        <taxon>Basidiomycota</taxon>
        <taxon>Agaricomycotina</taxon>
        <taxon>Agaricomycetes</taxon>
        <taxon>Polyporales</taxon>
        <taxon>Polyporaceae</taxon>
        <taxon>Dichomitus</taxon>
    </lineage>
</organism>
<dbReference type="InterPro" id="IPR045340">
    <property type="entry name" value="DUF6533"/>
</dbReference>
<evidence type="ECO:0000259" key="1">
    <source>
        <dbReference type="Pfam" id="PF20151"/>
    </source>
</evidence>
<name>A0A4Q9MKZ8_9APHY</name>
<sequence length="334" mass="37448">MDTARLPLSVRSSRMHQLGAVKQETYMLSLALFVYDYLMTFDSEVALFWLPRRITGSSVIFFLNRYLTLTVQILLWRPNPSSYQVAVAAYTAYNVTKALQYLPWAAFSTLRSYAMAPERYRWPLSASIFALSSVPLVVDMFGDLHYTYYANDPVQGVVPISTISQSMNLLFALLSRFSLVGADLLVLCVTWYRTYETIKVARQVAGGLRNRTFANILLRDGATLLVLNVLHVAFTLASASSDVDQIASDEFATTSVIIWFEEPFTSILTSRFLINLQKVNRKLAGSVQSMSQLPELAFQPYASGNVDGFIGSLGTQLSFHKEDVEGSGEHQYSR</sequence>
<evidence type="ECO:0000313" key="2">
    <source>
        <dbReference type="EMBL" id="TBU27468.1"/>
    </source>
</evidence>
<dbReference type="Pfam" id="PF20151">
    <property type="entry name" value="DUF6533"/>
    <property type="match status" value="1"/>
</dbReference>
<proteinExistence type="predicted"/>